<dbReference type="RefSeq" id="WP_271013801.1">
    <property type="nucleotide sequence ID" value="NZ_JAQIFT010000074.1"/>
</dbReference>
<gene>
    <name evidence="4" type="ORF">PBV87_22340</name>
</gene>
<dbReference type="InterPro" id="IPR012854">
    <property type="entry name" value="Cu_amine_oxidase-like_N"/>
</dbReference>
<feature type="chain" id="PRO_5041355987" description="Copper amine oxidase-like N-terminal domain-containing protein" evidence="2">
    <location>
        <begin position="27"/>
        <end position="375"/>
    </location>
</feature>
<keyword evidence="5" id="KW-1185">Reference proteome</keyword>
<keyword evidence="1" id="KW-0175">Coiled coil</keyword>
<feature type="coiled-coil region" evidence="1">
    <location>
        <begin position="102"/>
        <end position="146"/>
    </location>
</feature>
<accession>A0AA42DXA8</accession>
<evidence type="ECO:0000256" key="2">
    <source>
        <dbReference type="SAM" id="SignalP"/>
    </source>
</evidence>
<dbReference type="AlphaFoldDB" id="A0AA42DXA8"/>
<dbReference type="Proteomes" id="UP001169242">
    <property type="component" value="Unassembled WGS sequence"/>
</dbReference>
<comment type="caution">
    <text evidence="4">The sequence shown here is derived from an EMBL/GenBank/DDBJ whole genome shotgun (WGS) entry which is preliminary data.</text>
</comment>
<sequence length="375" mass="42018">MSKKMKKALALGCAMAIGTGAFSTSAANLTKNVKAVYNNIKVTYDGSFQTPQYEPFMIDGTVYVSLRDAGQMTNNNVGWDSSNKTVQISSKTPSTSVTEQELANKNLEIATLKNQLAAAEKKVAYYEQQEEDKKEEEAKKPDLSASGIKKMISLLEDDYEDKHNVEWSFGLTYDSKKEVLNLTVSYSSKVDKTDFNRISSTKLTTMLEDICEDIQKNLGTVEIAGTLEDDYQDETIGSFSYSTKGRFNYNTEISNASLKHMEEDILDLVELPAINSGLMTDVKVKIIDAEVELVDGVVIFNIFTDLPVAKKDSWNDFASNANRLEKRVLENFITDIIEDFKKEYGGSEYSGIISTATERMIVKYEDSELTLYSYR</sequence>
<dbReference type="EMBL" id="JAQIFT010000074">
    <property type="protein sequence ID" value="MDA3734217.1"/>
    <property type="molecule type" value="Genomic_DNA"/>
</dbReference>
<evidence type="ECO:0000313" key="5">
    <source>
        <dbReference type="Proteomes" id="UP001169242"/>
    </source>
</evidence>
<evidence type="ECO:0000313" key="4">
    <source>
        <dbReference type="EMBL" id="MDA3734217.1"/>
    </source>
</evidence>
<keyword evidence="2" id="KW-0732">Signal</keyword>
<evidence type="ECO:0000259" key="3">
    <source>
        <dbReference type="Pfam" id="PF07833"/>
    </source>
</evidence>
<protein>
    <recommendedName>
        <fullName evidence="3">Copper amine oxidase-like N-terminal domain-containing protein</fullName>
    </recommendedName>
</protein>
<organism evidence="4 5">
    <name type="scientific">Holtiella tumoricola</name>
    <dbReference type="NCBI Taxonomy" id="3018743"/>
    <lineage>
        <taxon>Bacteria</taxon>
        <taxon>Bacillati</taxon>
        <taxon>Bacillota</taxon>
        <taxon>Clostridia</taxon>
        <taxon>Lachnospirales</taxon>
        <taxon>Cellulosilyticaceae</taxon>
        <taxon>Holtiella</taxon>
    </lineage>
</organism>
<name>A0AA42DXA8_9FIRM</name>
<reference evidence="4" key="1">
    <citation type="journal article" date="2023" name="Int. J. Syst. Evol. Microbiol.">
        <title>&lt;i&gt;Holtiella tumoricola&lt;/i&gt; gen. nov. sp. nov., isolated from a human clinical sample.</title>
        <authorList>
            <person name="Allen-Vercoe E."/>
            <person name="Daigneault M.C."/>
            <person name="Vancuren S.J."/>
            <person name="Cochrane K."/>
            <person name="O'Neal L.L."/>
            <person name="Sankaranarayanan K."/>
            <person name="Lawson P.A."/>
        </authorList>
    </citation>
    <scope>NUCLEOTIDE SEQUENCE</scope>
    <source>
        <strain evidence="4">CC70A</strain>
    </source>
</reference>
<dbReference type="Pfam" id="PF07833">
    <property type="entry name" value="Cu_amine_oxidN1"/>
    <property type="match status" value="1"/>
</dbReference>
<evidence type="ECO:0000256" key="1">
    <source>
        <dbReference type="SAM" id="Coils"/>
    </source>
</evidence>
<feature type="signal peptide" evidence="2">
    <location>
        <begin position="1"/>
        <end position="26"/>
    </location>
</feature>
<proteinExistence type="predicted"/>
<feature type="domain" description="Copper amine oxidase-like N-terminal" evidence="3">
    <location>
        <begin position="46"/>
        <end position="92"/>
    </location>
</feature>